<name>A0A4Y2B7X3_ARAVE</name>
<protein>
    <submittedName>
        <fullName evidence="1">Uncharacterized protein</fullName>
    </submittedName>
</protein>
<dbReference type="OrthoDB" id="7192102at2759"/>
<accession>A0A4Y2B7X3</accession>
<proteinExistence type="predicted"/>
<dbReference type="AlphaFoldDB" id="A0A4Y2B7X3"/>
<reference evidence="1 2" key="1">
    <citation type="journal article" date="2019" name="Sci. Rep.">
        <title>Orb-weaving spider Araneus ventricosus genome elucidates the spidroin gene catalogue.</title>
        <authorList>
            <person name="Kono N."/>
            <person name="Nakamura H."/>
            <person name="Ohtoshi R."/>
            <person name="Moran D.A.P."/>
            <person name="Shinohara A."/>
            <person name="Yoshida Y."/>
            <person name="Fujiwara M."/>
            <person name="Mori M."/>
            <person name="Tomita M."/>
            <person name="Arakawa K."/>
        </authorList>
    </citation>
    <scope>NUCLEOTIDE SEQUENCE [LARGE SCALE GENOMIC DNA]</scope>
</reference>
<comment type="caution">
    <text evidence="1">The sequence shown here is derived from an EMBL/GenBank/DDBJ whole genome shotgun (WGS) entry which is preliminary data.</text>
</comment>
<evidence type="ECO:0000313" key="1">
    <source>
        <dbReference type="EMBL" id="GBL88163.1"/>
    </source>
</evidence>
<dbReference type="Proteomes" id="UP000499080">
    <property type="component" value="Unassembled WGS sequence"/>
</dbReference>
<organism evidence="1 2">
    <name type="scientific">Araneus ventricosus</name>
    <name type="common">Orbweaver spider</name>
    <name type="synonym">Epeira ventricosa</name>
    <dbReference type="NCBI Taxonomy" id="182803"/>
    <lineage>
        <taxon>Eukaryota</taxon>
        <taxon>Metazoa</taxon>
        <taxon>Ecdysozoa</taxon>
        <taxon>Arthropoda</taxon>
        <taxon>Chelicerata</taxon>
        <taxon>Arachnida</taxon>
        <taxon>Araneae</taxon>
        <taxon>Araneomorphae</taxon>
        <taxon>Entelegynae</taxon>
        <taxon>Araneoidea</taxon>
        <taxon>Araneidae</taxon>
        <taxon>Araneus</taxon>
    </lineage>
</organism>
<dbReference type="EMBL" id="BGPR01082683">
    <property type="protein sequence ID" value="GBL88163.1"/>
    <property type="molecule type" value="Genomic_DNA"/>
</dbReference>
<evidence type="ECO:0000313" key="2">
    <source>
        <dbReference type="Proteomes" id="UP000499080"/>
    </source>
</evidence>
<sequence length="116" mass="13154">MFGQTFNNIKLKRVDKALPLLTISSAIKVHDEKAPIDSVLLFQRMSITKSFEDELETFFKYELAPYPLSFFDATGMRKTQKSAIYDYFQCANVEIHSTNTTYIVDGGVTSRPMAAV</sequence>
<gene>
    <name evidence="1" type="ORF">AVEN_29539_1</name>
</gene>
<keyword evidence="2" id="KW-1185">Reference proteome</keyword>